<evidence type="ECO:0000259" key="1">
    <source>
        <dbReference type="SMART" id="SM01321"/>
    </source>
</evidence>
<dbReference type="GO" id="GO:0004803">
    <property type="term" value="F:transposase activity"/>
    <property type="evidence" value="ECO:0007669"/>
    <property type="project" value="InterPro"/>
</dbReference>
<dbReference type="GO" id="GO:0006313">
    <property type="term" value="P:DNA transposition"/>
    <property type="evidence" value="ECO:0007669"/>
    <property type="project" value="InterPro"/>
</dbReference>
<proteinExistence type="predicted"/>
<protein>
    <submittedName>
        <fullName evidence="2">REP element-mobilizing transposase RayT</fullName>
    </submittedName>
</protein>
<dbReference type="InterPro" id="IPR036515">
    <property type="entry name" value="Transposase_17_sf"/>
</dbReference>
<feature type="domain" description="Transposase IS200-like" evidence="1">
    <location>
        <begin position="2"/>
        <end position="114"/>
    </location>
</feature>
<dbReference type="PANTHER" id="PTHR33360">
    <property type="entry name" value="TRANSPOSASE FOR INSERTION SEQUENCE ELEMENT IS200"/>
    <property type="match status" value="1"/>
</dbReference>
<dbReference type="SMART" id="SM01321">
    <property type="entry name" value="Y1_Tnp"/>
    <property type="match status" value="1"/>
</dbReference>
<evidence type="ECO:0000313" key="2">
    <source>
        <dbReference type="EMBL" id="MDQ0289302.1"/>
    </source>
</evidence>
<dbReference type="SUPFAM" id="SSF143422">
    <property type="entry name" value="Transposase IS200-like"/>
    <property type="match status" value="1"/>
</dbReference>
<reference evidence="2" key="1">
    <citation type="submission" date="2023-07" db="EMBL/GenBank/DDBJ databases">
        <title>Genomic Encyclopedia of Type Strains, Phase IV (KMG-IV): sequencing the most valuable type-strain genomes for metagenomic binning, comparative biology and taxonomic classification.</title>
        <authorList>
            <person name="Goeker M."/>
        </authorList>
    </citation>
    <scope>NUCLEOTIDE SEQUENCE</scope>
    <source>
        <strain evidence="2">DSM 24202</strain>
    </source>
</reference>
<dbReference type="Proteomes" id="UP001238163">
    <property type="component" value="Unassembled WGS sequence"/>
</dbReference>
<sequence length="145" mass="16954">MQDIHPCHFLTNERQRWLDDTIRGRVHAYMATLLRDAGCPFAVVGGPDDHVHFLADIGKKILPVDMIAKVKQDSSKFIKTLGSEYYDFYWQAGYGMFSVGPTHVDEVRAYIVGQVEHHRKQTFQEEFRAFLVRYGIHYDERYVWG</sequence>
<evidence type="ECO:0000313" key="3">
    <source>
        <dbReference type="Proteomes" id="UP001238163"/>
    </source>
</evidence>
<name>A0AAE4APF4_9BACT</name>
<dbReference type="AlphaFoldDB" id="A0AAE4APF4"/>
<dbReference type="RefSeq" id="WP_307260719.1">
    <property type="nucleotide sequence ID" value="NZ_JAUSVL010000001.1"/>
</dbReference>
<comment type="caution">
    <text evidence="2">The sequence shown here is derived from an EMBL/GenBank/DDBJ whole genome shotgun (WGS) entry which is preliminary data.</text>
</comment>
<gene>
    <name evidence="2" type="ORF">J3R75_001409</name>
</gene>
<dbReference type="Gene3D" id="3.30.70.1290">
    <property type="entry name" value="Transposase IS200-like"/>
    <property type="match status" value="1"/>
</dbReference>
<dbReference type="EMBL" id="JAUSVL010000001">
    <property type="protein sequence ID" value="MDQ0289302.1"/>
    <property type="molecule type" value="Genomic_DNA"/>
</dbReference>
<dbReference type="GO" id="GO:0003677">
    <property type="term" value="F:DNA binding"/>
    <property type="evidence" value="ECO:0007669"/>
    <property type="project" value="InterPro"/>
</dbReference>
<accession>A0AAE4APF4</accession>
<dbReference type="InterPro" id="IPR002686">
    <property type="entry name" value="Transposase_17"/>
</dbReference>
<dbReference type="Pfam" id="PF01797">
    <property type="entry name" value="Y1_Tnp"/>
    <property type="match status" value="1"/>
</dbReference>
<organism evidence="2 3">
    <name type="scientific">Oligosphaera ethanolica</name>
    <dbReference type="NCBI Taxonomy" id="760260"/>
    <lineage>
        <taxon>Bacteria</taxon>
        <taxon>Pseudomonadati</taxon>
        <taxon>Lentisphaerota</taxon>
        <taxon>Oligosphaeria</taxon>
        <taxon>Oligosphaerales</taxon>
        <taxon>Oligosphaeraceae</taxon>
        <taxon>Oligosphaera</taxon>
    </lineage>
</organism>
<dbReference type="PANTHER" id="PTHR33360:SF2">
    <property type="entry name" value="TRANSPOSASE FOR INSERTION SEQUENCE ELEMENT IS200"/>
    <property type="match status" value="1"/>
</dbReference>
<keyword evidence="3" id="KW-1185">Reference proteome</keyword>